<dbReference type="Pfam" id="PF01657">
    <property type="entry name" value="Stress-antifung"/>
    <property type="match status" value="2"/>
</dbReference>
<dbReference type="Gene3D" id="3.30.430.20">
    <property type="entry name" value="Gnk2 domain, C-X8-C-X2-C motif"/>
    <property type="match status" value="2"/>
</dbReference>
<gene>
    <name evidence="5" type="ORF">QVD17_28092</name>
</gene>
<sequence length="280" mass="30941">MENKKIMLMTVMFMFMLRSIYCQCSHAPTTFQTNLRTLSDLLTKNAPLHDGFYNASVGKAPNEAFGILHCKANISKTDCANCLKSPIGTMDECPENEETLSTSCTMQLSHNNFFGNWSIFKIASYGENGLDDPLVFSKGFSMMEELANTVSDQPLMYQRAEIDVGVHGKRYGLVQCGRDLSKASCANCLEDRLAFCRSYAHNRTGWEVVGMGCSMWYTNGSKAYTHSSYNEPPPNVISGAQRCYGGNGITTIISLTISTVFTALLACDSSGSSWSHWLYA</sequence>
<evidence type="ECO:0000256" key="1">
    <source>
        <dbReference type="ARBA" id="ARBA00022729"/>
    </source>
</evidence>
<proteinExistence type="predicted"/>
<comment type="caution">
    <text evidence="5">The sequence shown here is derived from an EMBL/GenBank/DDBJ whole genome shotgun (WGS) entry which is preliminary data.</text>
</comment>
<dbReference type="InterPro" id="IPR038408">
    <property type="entry name" value="GNK2_sf"/>
</dbReference>
<keyword evidence="6" id="KW-1185">Reference proteome</keyword>
<evidence type="ECO:0000256" key="2">
    <source>
        <dbReference type="ARBA" id="ARBA00022737"/>
    </source>
</evidence>
<dbReference type="InterPro" id="IPR002902">
    <property type="entry name" value="GNK2"/>
</dbReference>
<keyword evidence="1 3" id="KW-0732">Signal</keyword>
<dbReference type="CDD" id="cd23509">
    <property type="entry name" value="Gnk2-like"/>
    <property type="match status" value="2"/>
</dbReference>
<feature type="signal peptide" evidence="3">
    <location>
        <begin position="1"/>
        <end position="22"/>
    </location>
</feature>
<dbReference type="PROSITE" id="PS51473">
    <property type="entry name" value="GNK2"/>
    <property type="match status" value="2"/>
</dbReference>
<name>A0AAD8NRS2_TARER</name>
<evidence type="ECO:0000313" key="5">
    <source>
        <dbReference type="EMBL" id="KAK1418939.1"/>
    </source>
</evidence>
<dbReference type="EMBL" id="JAUHHV010000007">
    <property type="protein sequence ID" value="KAK1418939.1"/>
    <property type="molecule type" value="Genomic_DNA"/>
</dbReference>
<reference evidence="5" key="1">
    <citation type="journal article" date="2023" name="bioRxiv">
        <title>Improved chromosome-level genome assembly for marigold (Tagetes erecta).</title>
        <authorList>
            <person name="Jiang F."/>
            <person name="Yuan L."/>
            <person name="Wang S."/>
            <person name="Wang H."/>
            <person name="Xu D."/>
            <person name="Wang A."/>
            <person name="Fan W."/>
        </authorList>
    </citation>
    <scope>NUCLEOTIDE SEQUENCE</scope>
    <source>
        <strain evidence="5">WSJ</strain>
        <tissue evidence="5">Leaf</tissue>
    </source>
</reference>
<protein>
    <recommendedName>
        <fullName evidence="4">Gnk2-homologous domain-containing protein</fullName>
    </recommendedName>
</protein>
<feature type="domain" description="Gnk2-homologous" evidence="4">
    <location>
        <begin position="13"/>
        <end position="113"/>
    </location>
</feature>
<accession>A0AAD8NRS2</accession>
<feature type="chain" id="PRO_5042287191" description="Gnk2-homologous domain-containing protein" evidence="3">
    <location>
        <begin position="23"/>
        <end position="280"/>
    </location>
</feature>
<evidence type="ECO:0000259" key="4">
    <source>
        <dbReference type="PROSITE" id="PS51473"/>
    </source>
</evidence>
<organism evidence="5 6">
    <name type="scientific">Tagetes erecta</name>
    <name type="common">African marigold</name>
    <dbReference type="NCBI Taxonomy" id="13708"/>
    <lineage>
        <taxon>Eukaryota</taxon>
        <taxon>Viridiplantae</taxon>
        <taxon>Streptophyta</taxon>
        <taxon>Embryophyta</taxon>
        <taxon>Tracheophyta</taxon>
        <taxon>Spermatophyta</taxon>
        <taxon>Magnoliopsida</taxon>
        <taxon>eudicotyledons</taxon>
        <taxon>Gunneridae</taxon>
        <taxon>Pentapetalae</taxon>
        <taxon>asterids</taxon>
        <taxon>campanulids</taxon>
        <taxon>Asterales</taxon>
        <taxon>Asteraceae</taxon>
        <taxon>Asteroideae</taxon>
        <taxon>Heliantheae alliance</taxon>
        <taxon>Tageteae</taxon>
        <taxon>Tagetes</taxon>
    </lineage>
</organism>
<evidence type="ECO:0000256" key="3">
    <source>
        <dbReference type="SAM" id="SignalP"/>
    </source>
</evidence>
<evidence type="ECO:0000313" key="6">
    <source>
        <dbReference type="Proteomes" id="UP001229421"/>
    </source>
</evidence>
<dbReference type="Proteomes" id="UP001229421">
    <property type="component" value="Unassembled WGS sequence"/>
</dbReference>
<feature type="domain" description="Gnk2-homologous" evidence="4">
    <location>
        <begin position="117"/>
        <end position="222"/>
    </location>
</feature>
<dbReference type="PANTHER" id="PTHR32099:SF30">
    <property type="entry name" value="OS03G0564600 PROTEIN"/>
    <property type="match status" value="1"/>
</dbReference>
<dbReference type="PANTHER" id="PTHR32099">
    <property type="entry name" value="CYSTEINE-RICH REPEAT SECRETORY PROTEIN"/>
    <property type="match status" value="1"/>
</dbReference>
<dbReference type="AlphaFoldDB" id="A0AAD8NRS2"/>
<keyword evidence="2" id="KW-0677">Repeat</keyword>